<keyword evidence="2" id="KW-1185">Reference proteome</keyword>
<accession>A0A0D0AZT6</accession>
<sequence length="159" mass="17470">MEFGLIPPLPNKLREISNDMRFPSLGDVVTPPPVEYVTSLTFSPEYDDLFDGSLIFATSKREVLMSRKMIKGQTHLGVFACTFTQRSGCSLAVLELKNVPVSDTCVVDLLKQLHSLAQLTVEDPYGSGDGHLITKNLIDSLHTHHLSPLNYSPPAFLGA</sequence>
<name>A0A0D0AZT6_9AGAR</name>
<dbReference type="OrthoDB" id="3266451at2759"/>
<gene>
    <name evidence="1" type="ORF">GYMLUDRAFT_248008</name>
</gene>
<evidence type="ECO:0000313" key="1">
    <source>
        <dbReference type="EMBL" id="KIK56260.1"/>
    </source>
</evidence>
<reference evidence="1 2" key="1">
    <citation type="submission" date="2014-04" db="EMBL/GenBank/DDBJ databases">
        <title>Evolutionary Origins and Diversification of the Mycorrhizal Mutualists.</title>
        <authorList>
            <consortium name="DOE Joint Genome Institute"/>
            <consortium name="Mycorrhizal Genomics Consortium"/>
            <person name="Kohler A."/>
            <person name="Kuo A."/>
            <person name="Nagy L.G."/>
            <person name="Floudas D."/>
            <person name="Copeland A."/>
            <person name="Barry K.W."/>
            <person name="Cichocki N."/>
            <person name="Veneault-Fourrey C."/>
            <person name="LaButti K."/>
            <person name="Lindquist E.A."/>
            <person name="Lipzen A."/>
            <person name="Lundell T."/>
            <person name="Morin E."/>
            <person name="Murat C."/>
            <person name="Riley R."/>
            <person name="Ohm R."/>
            <person name="Sun H."/>
            <person name="Tunlid A."/>
            <person name="Henrissat B."/>
            <person name="Grigoriev I.V."/>
            <person name="Hibbett D.S."/>
            <person name="Martin F."/>
        </authorList>
    </citation>
    <scope>NUCLEOTIDE SEQUENCE [LARGE SCALE GENOMIC DNA]</scope>
    <source>
        <strain evidence="1 2">FD-317 M1</strain>
    </source>
</reference>
<dbReference type="AlphaFoldDB" id="A0A0D0AZT6"/>
<protein>
    <submittedName>
        <fullName evidence="1">Uncharacterized protein</fullName>
    </submittedName>
</protein>
<dbReference type="EMBL" id="KN834799">
    <property type="protein sequence ID" value="KIK56260.1"/>
    <property type="molecule type" value="Genomic_DNA"/>
</dbReference>
<dbReference type="HOGENOM" id="CLU_1660967_0_0_1"/>
<evidence type="ECO:0000313" key="2">
    <source>
        <dbReference type="Proteomes" id="UP000053593"/>
    </source>
</evidence>
<proteinExistence type="predicted"/>
<dbReference type="Proteomes" id="UP000053593">
    <property type="component" value="Unassembled WGS sequence"/>
</dbReference>
<organism evidence="1 2">
    <name type="scientific">Collybiopsis luxurians FD-317 M1</name>
    <dbReference type="NCBI Taxonomy" id="944289"/>
    <lineage>
        <taxon>Eukaryota</taxon>
        <taxon>Fungi</taxon>
        <taxon>Dikarya</taxon>
        <taxon>Basidiomycota</taxon>
        <taxon>Agaricomycotina</taxon>
        <taxon>Agaricomycetes</taxon>
        <taxon>Agaricomycetidae</taxon>
        <taxon>Agaricales</taxon>
        <taxon>Marasmiineae</taxon>
        <taxon>Omphalotaceae</taxon>
        <taxon>Collybiopsis</taxon>
        <taxon>Collybiopsis luxurians</taxon>
    </lineage>
</organism>